<feature type="compositionally biased region" description="Basic and acidic residues" evidence="1">
    <location>
        <begin position="1"/>
        <end position="18"/>
    </location>
</feature>
<evidence type="ECO:0000256" key="1">
    <source>
        <dbReference type="SAM" id="MobiDB-lite"/>
    </source>
</evidence>
<sequence length="333" mass="34137">MKTPEDPNHPRPSGDEPGRGPGPDEPPSTSRWDEDLPDDYLGSGAPGARSESDEPGEPIEPLPPVVPHPDEPPEGEPTPRRLHPPAREPGEEPPVPPSPDLPTSPEVPEPTEVPEGGGADAERTVAFGTPGRPRPEAQPYQGPGGTPTYPGWEGAQGHEEGPPPTSAPSRYEPSPGVPGRPGETAGYGTGEPAVPGTTPSSPYGGPPGGGPPGYAQPGGGHAPGPYGYQPSGPGSGLATASLVLGVASPFLVFVCFTGLLTAILSIVFGTVALTKGVGKGRAITGIVLSVLALILFTVVAVWFYSVVQECAQLPGELADQCFRNKFPWMTPPS</sequence>
<keyword evidence="2" id="KW-1133">Transmembrane helix</keyword>
<keyword evidence="2" id="KW-0812">Transmembrane</keyword>
<dbReference type="Proteomes" id="UP000646523">
    <property type="component" value="Unassembled WGS sequence"/>
</dbReference>
<accession>A0A917YR15</accession>
<evidence type="ECO:0008006" key="5">
    <source>
        <dbReference type="Google" id="ProtNLM"/>
    </source>
</evidence>
<feature type="region of interest" description="Disordered" evidence="1">
    <location>
        <begin position="1"/>
        <end position="228"/>
    </location>
</feature>
<comment type="caution">
    <text evidence="3">The sequence shown here is derived from an EMBL/GenBank/DDBJ whole genome shotgun (WGS) entry which is preliminary data.</text>
</comment>
<feature type="transmembrane region" description="Helical" evidence="2">
    <location>
        <begin position="250"/>
        <end position="273"/>
    </location>
</feature>
<feature type="transmembrane region" description="Helical" evidence="2">
    <location>
        <begin position="285"/>
        <end position="304"/>
    </location>
</feature>
<reference evidence="3" key="2">
    <citation type="submission" date="2020-09" db="EMBL/GenBank/DDBJ databases">
        <authorList>
            <person name="Sun Q."/>
            <person name="Zhou Y."/>
        </authorList>
    </citation>
    <scope>NUCLEOTIDE SEQUENCE</scope>
    <source>
        <strain evidence="3">CGMCC 4.7368</strain>
    </source>
</reference>
<name>A0A917YR15_9ACTN</name>
<organism evidence="3 4">
    <name type="scientific">Nonomuraea cavernae</name>
    <dbReference type="NCBI Taxonomy" id="2045107"/>
    <lineage>
        <taxon>Bacteria</taxon>
        <taxon>Bacillati</taxon>
        <taxon>Actinomycetota</taxon>
        <taxon>Actinomycetes</taxon>
        <taxon>Streptosporangiales</taxon>
        <taxon>Streptosporangiaceae</taxon>
        <taxon>Nonomuraea</taxon>
    </lineage>
</organism>
<proteinExistence type="predicted"/>
<evidence type="ECO:0000313" key="4">
    <source>
        <dbReference type="Proteomes" id="UP000646523"/>
    </source>
</evidence>
<dbReference type="EMBL" id="BMNH01000001">
    <property type="protein sequence ID" value="GGO60460.1"/>
    <property type="molecule type" value="Genomic_DNA"/>
</dbReference>
<dbReference type="AlphaFoldDB" id="A0A917YR15"/>
<reference evidence="3" key="1">
    <citation type="journal article" date="2014" name="Int. J. Syst. Evol. Microbiol.">
        <title>Complete genome sequence of Corynebacterium casei LMG S-19264T (=DSM 44701T), isolated from a smear-ripened cheese.</title>
        <authorList>
            <consortium name="US DOE Joint Genome Institute (JGI-PGF)"/>
            <person name="Walter F."/>
            <person name="Albersmeier A."/>
            <person name="Kalinowski J."/>
            <person name="Ruckert C."/>
        </authorList>
    </citation>
    <scope>NUCLEOTIDE SEQUENCE</scope>
    <source>
        <strain evidence="3">CGMCC 4.7368</strain>
    </source>
</reference>
<dbReference type="RefSeq" id="WP_189121878.1">
    <property type="nucleotide sequence ID" value="NZ_BMNH01000001.1"/>
</dbReference>
<feature type="compositionally biased region" description="Low complexity" evidence="1">
    <location>
        <begin position="138"/>
        <end position="151"/>
    </location>
</feature>
<gene>
    <name evidence="3" type="ORF">GCM10012289_00380</name>
</gene>
<evidence type="ECO:0000313" key="3">
    <source>
        <dbReference type="EMBL" id="GGO60460.1"/>
    </source>
</evidence>
<evidence type="ECO:0000256" key="2">
    <source>
        <dbReference type="SAM" id="Phobius"/>
    </source>
</evidence>
<feature type="compositionally biased region" description="Pro residues" evidence="1">
    <location>
        <begin position="58"/>
        <end position="67"/>
    </location>
</feature>
<keyword evidence="4" id="KW-1185">Reference proteome</keyword>
<keyword evidence="2" id="KW-0472">Membrane</keyword>
<feature type="compositionally biased region" description="Pro residues" evidence="1">
    <location>
        <begin position="92"/>
        <end position="108"/>
    </location>
</feature>
<protein>
    <recommendedName>
        <fullName evidence="5">DUF4190 domain-containing protein</fullName>
    </recommendedName>
</protein>